<dbReference type="PANTHER" id="PTHR47972">
    <property type="entry name" value="KINESIN-LIKE PROTEIN KLP-3"/>
    <property type="match status" value="1"/>
</dbReference>
<dbReference type="GO" id="GO:0007017">
    <property type="term" value="P:microtubule-based process"/>
    <property type="evidence" value="ECO:0000318"/>
    <property type="project" value="GO_Central"/>
</dbReference>
<comment type="similarity">
    <text evidence="2">Belongs to the TRAFAC class myosin-kinesin ATPase superfamily. Kinesin family.</text>
</comment>
<keyword evidence="2" id="KW-0067">ATP-binding</keyword>
<dbReference type="PaxDb" id="3847-GLYMA17G20391.1"/>
<dbReference type="EnsemblPlants" id="KRH04655">
    <property type="protein sequence ID" value="KRH04655"/>
    <property type="gene ID" value="GLYMA_17G177100"/>
</dbReference>
<protein>
    <recommendedName>
        <fullName evidence="4">Kinesin motor domain-containing protein</fullName>
    </recommendedName>
</protein>
<evidence type="ECO:0000313" key="5">
    <source>
        <dbReference type="EMBL" id="KRH04655.1"/>
    </source>
</evidence>
<gene>
    <name evidence="5" type="ORF">GLYMA_17G177100</name>
</gene>
<dbReference type="InterPro" id="IPR027640">
    <property type="entry name" value="Kinesin-like_fam"/>
</dbReference>
<organism evidence="5">
    <name type="scientific">Glycine max</name>
    <name type="common">Soybean</name>
    <name type="synonym">Glycine hispida</name>
    <dbReference type="NCBI Taxonomy" id="3847"/>
    <lineage>
        <taxon>Eukaryota</taxon>
        <taxon>Viridiplantae</taxon>
        <taxon>Streptophyta</taxon>
        <taxon>Embryophyta</taxon>
        <taxon>Tracheophyta</taxon>
        <taxon>Spermatophyta</taxon>
        <taxon>Magnoliopsida</taxon>
        <taxon>eudicotyledons</taxon>
        <taxon>Gunneridae</taxon>
        <taxon>Pentapetalae</taxon>
        <taxon>rosids</taxon>
        <taxon>fabids</taxon>
        <taxon>Fabales</taxon>
        <taxon>Fabaceae</taxon>
        <taxon>Papilionoideae</taxon>
        <taxon>50 kb inversion clade</taxon>
        <taxon>NPAAA clade</taxon>
        <taxon>indigoferoid/millettioid clade</taxon>
        <taxon>Phaseoleae</taxon>
        <taxon>Glycine</taxon>
        <taxon>Glycine subgen. Soja</taxon>
    </lineage>
</organism>
<dbReference type="GO" id="GO:0005524">
    <property type="term" value="F:ATP binding"/>
    <property type="evidence" value="ECO:0007669"/>
    <property type="project" value="UniProtKB-UniRule"/>
</dbReference>
<dbReference type="SUPFAM" id="SSF52540">
    <property type="entry name" value="P-loop containing nucleoside triphosphate hydrolases"/>
    <property type="match status" value="1"/>
</dbReference>
<feature type="domain" description="Kinesin motor" evidence="4">
    <location>
        <begin position="164"/>
        <end position="477"/>
    </location>
</feature>
<dbReference type="SMART" id="SM00129">
    <property type="entry name" value="KISc"/>
    <property type="match status" value="1"/>
</dbReference>
<dbReference type="PANTHER" id="PTHR47972:SF35">
    <property type="entry name" value="KINESIN-LIKE PROTEIN KIN-14Q"/>
    <property type="match status" value="1"/>
</dbReference>
<dbReference type="GO" id="GO:0007018">
    <property type="term" value="P:microtubule-based movement"/>
    <property type="evidence" value="ECO:0007669"/>
    <property type="project" value="InterPro"/>
</dbReference>
<feature type="coiled-coil region" evidence="3">
    <location>
        <begin position="11"/>
        <end position="59"/>
    </location>
</feature>
<keyword evidence="1 2" id="KW-0505">Motor protein</keyword>
<keyword evidence="3" id="KW-0175">Coiled coil</keyword>
<feature type="binding site" evidence="2">
    <location>
        <begin position="247"/>
        <end position="254"/>
    </location>
    <ligand>
        <name>ATP</name>
        <dbReference type="ChEBI" id="CHEBI:30616"/>
    </ligand>
</feature>
<dbReference type="OMA" id="NELMCKS"/>
<keyword evidence="2" id="KW-0547">Nucleotide-binding</keyword>
<accession>A0A0R0FPY2</accession>
<keyword evidence="7" id="KW-1185">Reference proteome</keyword>
<dbReference type="SMR" id="A0A0R0FPY2"/>
<dbReference type="STRING" id="3847.A0A0R0FPY2"/>
<evidence type="ECO:0000256" key="2">
    <source>
        <dbReference type="PROSITE-ProRule" id="PRU00283"/>
    </source>
</evidence>
<dbReference type="GO" id="GO:0015630">
    <property type="term" value="C:microtubule cytoskeleton"/>
    <property type="evidence" value="ECO:0000318"/>
    <property type="project" value="GO_Central"/>
</dbReference>
<sequence>GIEDIGMEAKFKRLKRDFDSQRKKLTETRRELGEIKRENQQKSRECQEAWNSLKELQNELMCKSMHVGSLAFAIEGQVKDKSKWFSSLRNFTRKLKIMKMEHIKLLEEAEASKKYQADMREMGLIIKSKINEQLESHEDLKSKYIEGATERKDLYNKVLELRGNIRVFCHCRSFNTNEIYAGATMALDFESMKDGDLTIMSNGAPKKTFKFDVVFGPQAEQADIFKDTTPFATSVLEGFNVCIFAYGQTGTGKTFTIEGTKEAQGVNFRTLEKMFDIIKERHKLYCYNISVSVLEVYNEQIRDLLVAGNHPGTTAKSLFYKFFRIVTDIVTKMWLIVDLRYDKLAHVNNMTEVWEVLQTGSNARAGENLLNGECTRSKLWLMDLVGSERVAKTEVHGDGLKETQNINRSLSALGDVISALATKSSHIPFRNSKLTHLLQDSLGGDSKALMFVQISPNENYLSETICSLNFASRVRGIELGPARKQLDTVELLRHKQMVEKVKQEVRLKDLQIKKLEETIHGLESKMKERDSKNKNLQEKSLDETVVAFILVYDDHGTRPS</sequence>
<name>A0A0R0FPY2_SOYBN</name>
<dbReference type="Proteomes" id="UP000008827">
    <property type="component" value="Chromosome 17"/>
</dbReference>
<dbReference type="Gramene" id="KRH04655">
    <property type="protein sequence ID" value="KRH04655"/>
    <property type="gene ID" value="GLYMA_17G177100"/>
</dbReference>
<evidence type="ECO:0000256" key="3">
    <source>
        <dbReference type="SAM" id="Coils"/>
    </source>
</evidence>
<dbReference type="AlphaFoldDB" id="A0A0R0FPY2"/>
<reference evidence="5 6" key="1">
    <citation type="journal article" date="2010" name="Nature">
        <title>Genome sequence of the palaeopolyploid soybean.</title>
        <authorList>
            <person name="Schmutz J."/>
            <person name="Cannon S.B."/>
            <person name="Schlueter J."/>
            <person name="Ma J."/>
            <person name="Mitros T."/>
            <person name="Nelson W."/>
            <person name="Hyten D.L."/>
            <person name="Song Q."/>
            <person name="Thelen J.J."/>
            <person name="Cheng J."/>
            <person name="Xu D."/>
            <person name="Hellsten U."/>
            <person name="May G.D."/>
            <person name="Yu Y."/>
            <person name="Sakurai T."/>
            <person name="Umezawa T."/>
            <person name="Bhattacharyya M.K."/>
            <person name="Sandhu D."/>
            <person name="Valliyodan B."/>
            <person name="Lindquist E."/>
            <person name="Peto M."/>
            <person name="Grant D."/>
            <person name="Shu S."/>
            <person name="Goodstein D."/>
            <person name="Barry K."/>
            <person name="Futrell-Griggs M."/>
            <person name="Abernathy B."/>
            <person name="Du J."/>
            <person name="Tian Z."/>
            <person name="Zhu L."/>
            <person name="Gill N."/>
            <person name="Joshi T."/>
            <person name="Libault M."/>
            <person name="Sethuraman A."/>
            <person name="Zhang X.-C."/>
            <person name="Shinozaki K."/>
            <person name="Nguyen H.T."/>
            <person name="Wing R.A."/>
            <person name="Cregan P."/>
            <person name="Specht J."/>
            <person name="Grimwood J."/>
            <person name="Rokhsar D."/>
            <person name="Stacey G."/>
            <person name="Shoemaker R.C."/>
            <person name="Jackson S.A."/>
        </authorList>
    </citation>
    <scope>NUCLEOTIDE SEQUENCE</scope>
    <source>
        <strain evidence="6">cv. Williams 82</strain>
        <tissue evidence="5">Callus</tissue>
    </source>
</reference>
<reference evidence="5" key="3">
    <citation type="submission" date="2018-07" db="EMBL/GenBank/DDBJ databases">
        <title>WGS assembly of Glycine max.</title>
        <authorList>
            <person name="Schmutz J."/>
            <person name="Cannon S."/>
            <person name="Schlueter J."/>
            <person name="Ma J."/>
            <person name="Mitros T."/>
            <person name="Nelson W."/>
            <person name="Hyten D."/>
            <person name="Song Q."/>
            <person name="Thelen J."/>
            <person name="Cheng J."/>
            <person name="Xu D."/>
            <person name="Hellsten U."/>
            <person name="May G."/>
            <person name="Yu Y."/>
            <person name="Sakurai T."/>
            <person name="Umezawa T."/>
            <person name="Bhattacharyya M."/>
            <person name="Sandhu D."/>
            <person name="Valliyodan B."/>
            <person name="Lindquist E."/>
            <person name="Peto M."/>
            <person name="Grant D."/>
            <person name="Shu S."/>
            <person name="Goodstein D."/>
            <person name="Barry K."/>
            <person name="Futrell-Griggs M."/>
            <person name="Abernathy B."/>
            <person name="Du J."/>
            <person name="Tian Z."/>
            <person name="Zhu L."/>
            <person name="Gill N."/>
            <person name="Joshi T."/>
            <person name="Libault M."/>
            <person name="Sethuraman A."/>
            <person name="Zhang X."/>
            <person name="Shinozaki K."/>
            <person name="Nguyen H."/>
            <person name="Wing R."/>
            <person name="Cregan P."/>
            <person name="Specht J."/>
            <person name="Grimwood J."/>
            <person name="Rokhsar D."/>
            <person name="Stacey G."/>
            <person name="Shoemaker R."/>
            <person name="Jackson S."/>
        </authorList>
    </citation>
    <scope>NUCLEOTIDE SEQUENCE</scope>
    <source>
        <tissue evidence="5">Callus</tissue>
    </source>
</reference>
<dbReference type="GO" id="GO:0003777">
    <property type="term" value="F:microtubule motor activity"/>
    <property type="evidence" value="ECO:0007669"/>
    <property type="project" value="InterPro"/>
</dbReference>
<dbReference type="PROSITE" id="PS50067">
    <property type="entry name" value="KINESIN_MOTOR_2"/>
    <property type="match status" value="1"/>
</dbReference>
<dbReference type="InParanoid" id="A0A0R0FPY2"/>
<feature type="coiled-coil region" evidence="3">
    <location>
        <begin position="498"/>
        <end position="539"/>
    </location>
</feature>
<dbReference type="InterPro" id="IPR001752">
    <property type="entry name" value="Kinesin_motor_dom"/>
</dbReference>
<evidence type="ECO:0000313" key="7">
    <source>
        <dbReference type="Proteomes" id="UP000008827"/>
    </source>
</evidence>
<feature type="non-terminal residue" evidence="5">
    <location>
        <position position="1"/>
    </location>
</feature>
<evidence type="ECO:0000313" key="6">
    <source>
        <dbReference type="EnsemblPlants" id="KRH04655"/>
    </source>
</evidence>
<dbReference type="Pfam" id="PF00225">
    <property type="entry name" value="Kinesin"/>
    <property type="match status" value="1"/>
</dbReference>
<dbReference type="PRINTS" id="PR00380">
    <property type="entry name" value="KINESINHEAVY"/>
</dbReference>
<proteinExistence type="inferred from homology"/>
<dbReference type="EMBL" id="CM000850">
    <property type="protein sequence ID" value="KRH04655.1"/>
    <property type="molecule type" value="Genomic_DNA"/>
</dbReference>
<dbReference type="InterPro" id="IPR031852">
    <property type="entry name" value="Vik1/Cik1_MT-bd"/>
</dbReference>
<dbReference type="GO" id="GO:0008017">
    <property type="term" value="F:microtubule binding"/>
    <property type="evidence" value="ECO:0000318"/>
    <property type="project" value="GO_Central"/>
</dbReference>
<dbReference type="Gene3D" id="3.40.850.10">
    <property type="entry name" value="Kinesin motor domain"/>
    <property type="match status" value="2"/>
</dbReference>
<evidence type="ECO:0000259" key="4">
    <source>
        <dbReference type="PROSITE" id="PS50067"/>
    </source>
</evidence>
<reference evidence="6" key="2">
    <citation type="submission" date="2018-02" db="UniProtKB">
        <authorList>
            <consortium name="EnsemblPlants"/>
        </authorList>
    </citation>
    <scope>IDENTIFICATION</scope>
    <source>
        <strain evidence="6">Williams 82</strain>
    </source>
</reference>
<evidence type="ECO:0000256" key="1">
    <source>
        <dbReference type="ARBA" id="ARBA00023175"/>
    </source>
</evidence>
<dbReference type="InterPro" id="IPR027417">
    <property type="entry name" value="P-loop_NTPase"/>
</dbReference>
<dbReference type="Pfam" id="PF16796">
    <property type="entry name" value="Microtub_bd"/>
    <property type="match status" value="1"/>
</dbReference>
<dbReference type="InterPro" id="IPR036961">
    <property type="entry name" value="Kinesin_motor_dom_sf"/>
</dbReference>